<keyword evidence="2" id="KW-1185">Reference proteome</keyword>
<evidence type="ECO:0000313" key="2">
    <source>
        <dbReference type="Proteomes" id="UP000821837"/>
    </source>
</evidence>
<protein>
    <submittedName>
        <fullName evidence="1">Uncharacterized protein</fullName>
    </submittedName>
</protein>
<reference evidence="1" key="1">
    <citation type="journal article" date="2020" name="Cell">
        <title>Large-Scale Comparative Analyses of Tick Genomes Elucidate Their Genetic Diversity and Vector Capacities.</title>
        <authorList>
            <consortium name="Tick Genome and Microbiome Consortium (TIGMIC)"/>
            <person name="Jia N."/>
            <person name="Wang J."/>
            <person name="Shi W."/>
            <person name="Du L."/>
            <person name="Sun Y."/>
            <person name="Zhan W."/>
            <person name="Jiang J.F."/>
            <person name="Wang Q."/>
            <person name="Zhang B."/>
            <person name="Ji P."/>
            <person name="Bell-Sakyi L."/>
            <person name="Cui X.M."/>
            <person name="Yuan T.T."/>
            <person name="Jiang B.G."/>
            <person name="Yang W.F."/>
            <person name="Lam T.T."/>
            <person name="Chang Q.C."/>
            <person name="Ding S.J."/>
            <person name="Wang X.J."/>
            <person name="Zhu J.G."/>
            <person name="Ruan X.D."/>
            <person name="Zhao L."/>
            <person name="Wei J.T."/>
            <person name="Ye R.Z."/>
            <person name="Que T.C."/>
            <person name="Du C.H."/>
            <person name="Zhou Y.H."/>
            <person name="Cheng J.X."/>
            <person name="Dai P.F."/>
            <person name="Guo W.B."/>
            <person name="Han X.H."/>
            <person name="Huang E.J."/>
            <person name="Li L.F."/>
            <person name="Wei W."/>
            <person name="Gao Y.C."/>
            <person name="Liu J.Z."/>
            <person name="Shao H.Z."/>
            <person name="Wang X."/>
            <person name="Wang C.C."/>
            <person name="Yang T.C."/>
            <person name="Huo Q.B."/>
            <person name="Li W."/>
            <person name="Chen H.Y."/>
            <person name="Chen S.E."/>
            <person name="Zhou L.G."/>
            <person name="Ni X.B."/>
            <person name="Tian J.H."/>
            <person name="Sheng Y."/>
            <person name="Liu T."/>
            <person name="Pan Y.S."/>
            <person name="Xia L.Y."/>
            <person name="Li J."/>
            <person name="Zhao F."/>
            <person name="Cao W.C."/>
        </authorList>
    </citation>
    <scope>NUCLEOTIDE SEQUENCE</scope>
    <source>
        <strain evidence="1">Rsan-2018</strain>
    </source>
</reference>
<dbReference type="VEuPathDB" id="VectorBase:RSAN_056533"/>
<dbReference type="EMBL" id="JABSTV010001245">
    <property type="protein sequence ID" value="KAH7982743.1"/>
    <property type="molecule type" value="Genomic_DNA"/>
</dbReference>
<name>A0A9D4T7T8_RHISA</name>
<organism evidence="1 2">
    <name type="scientific">Rhipicephalus sanguineus</name>
    <name type="common">Brown dog tick</name>
    <name type="synonym">Ixodes sanguineus</name>
    <dbReference type="NCBI Taxonomy" id="34632"/>
    <lineage>
        <taxon>Eukaryota</taxon>
        <taxon>Metazoa</taxon>
        <taxon>Ecdysozoa</taxon>
        <taxon>Arthropoda</taxon>
        <taxon>Chelicerata</taxon>
        <taxon>Arachnida</taxon>
        <taxon>Acari</taxon>
        <taxon>Parasitiformes</taxon>
        <taxon>Ixodida</taxon>
        <taxon>Ixodoidea</taxon>
        <taxon>Ixodidae</taxon>
        <taxon>Rhipicephalinae</taxon>
        <taxon>Rhipicephalus</taxon>
        <taxon>Rhipicephalus</taxon>
    </lineage>
</organism>
<dbReference type="SUPFAM" id="SSF51735">
    <property type="entry name" value="NAD(P)-binding Rossmann-fold domains"/>
    <property type="match status" value="1"/>
</dbReference>
<dbReference type="Proteomes" id="UP000821837">
    <property type="component" value="Chromosome 1"/>
</dbReference>
<evidence type="ECO:0000313" key="1">
    <source>
        <dbReference type="EMBL" id="KAH7982743.1"/>
    </source>
</evidence>
<dbReference type="Gene3D" id="3.40.50.720">
    <property type="entry name" value="NAD(P)-binding Rossmann-like Domain"/>
    <property type="match status" value="2"/>
</dbReference>
<dbReference type="InterPro" id="IPR052992">
    <property type="entry name" value="SDR_member_12"/>
</dbReference>
<reference evidence="1" key="2">
    <citation type="submission" date="2021-09" db="EMBL/GenBank/DDBJ databases">
        <authorList>
            <person name="Jia N."/>
            <person name="Wang J."/>
            <person name="Shi W."/>
            <person name="Du L."/>
            <person name="Sun Y."/>
            <person name="Zhan W."/>
            <person name="Jiang J."/>
            <person name="Wang Q."/>
            <person name="Zhang B."/>
            <person name="Ji P."/>
            <person name="Sakyi L.B."/>
            <person name="Cui X."/>
            <person name="Yuan T."/>
            <person name="Jiang B."/>
            <person name="Yang W."/>
            <person name="Lam T.T.-Y."/>
            <person name="Chang Q."/>
            <person name="Ding S."/>
            <person name="Wang X."/>
            <person name="Zhu J."/>
            <person name="Ruan X."/>
            <person name="Zhao L."/>
            <person name="Wei J."/>
            <person name="Que T."/>
            <person name="Du C."/>
            <person name="Cheng J."/>
            <person name="Dai P."/>
            <person name="Han X."/>
            <person name="Huang E."/>
            <person name="Gao Y."/>
            <person name="Liu J."/>
            <person name="Shao H."/>
            <person name="Ye R."/>
            <person name="Li L."/>
            <person name="Wei W."/>
            <person name="Wang X."/>
            <person name="Wang C."/>
            <person name="Huo Q."/>
            <person name="Li W."/>
            <person name="Guo W."/>
            <person name="Chen H."/>
            <person name="Chen S."/>
            <person name="Zhou L."/>
            <person name="Zhou L."/>
            <person name="Ni X."/>
            <person name="Tian J."/>
            <person name="Zhou Y."/>
            <person name="Sheng Y."/>
            <person name="Liu T."/>
            <person name="Pan Y."/>
            <person name="Xia L."/>
            <person name="Li J."/>
            <person name="Zhao F."/>
            <person name="Cao W."/>
        </authorList>
    </citation>
    <scope>NUCLEOTIDE SEQUENCE</scope>
    <source>
        <strain evidence="1">Rsan-2018</strain>
        <tissue evidence="1">Larvae</tissue>
    </source>
</reference>
<dbReference type="InterPro" id="IPR036291">
    <property type="entry name" value="NAD(P)-bd_dom_sf"/>
</dbReference>
<sequence length="235" mass="26391">MTSLYRNVFWFAKGMKEYSRSGFRSACRSFNLPDLDVDCAGKVFMITGATGTLGKVVAIQLAQKGVHILITNLIPLLNRSCEPRVVLVTCGTLLMQRLDPVDLQFECMFPFNGLAAFTQTKRHQAVLVEHYAETYPGIHFSAMHPGWLEPQGVKDAVPKLLRKVSVRCRSVEEAADTILWLAISQAALKHSSGMFFQDRKTTCPHIPFGKTKTSLDDEKFFMRNLEDFVNKLGLS</sequence>
<gene>
    <name evidence="1" type="ORF">HPB52_006924</name>
</gene>
<dbReference type="PANTHER" id="PTHR44656:SF7">
    <property type="entry name" value="DEHYDROGENASE_REDUCTASE SDR FAMILY MEMBER 12"/>
    <property type="match status" value="1"/>
</dbReference>
<dbReference type="AlphaFoldDB" id="A0A9D4T7T8"/>
<accession>A0A9D4T7T8</accession>
<dbReference type="PANTHER" id="PTHR44656">
    <property type="entry name" value="DEHYDROGENASE/REDUCTASE SDR FAMILY MEMBER 12"/>
    <property type="match status" value="1"/>
</dbReference>
<proteinExistence type="predicted"/>
<comment type="caution">
    <text evidence="1">The sequence shown here is derived from an EMBL/GenBank/DDBJ whole genome shotgun (WGS) entry which is preliminary data.</text>
</comment>